<evidence type="ECO:0000256" key="1">
    <source>
        <dbReference type="ARBA" id="ARBA00022723"/>
    </source>
</evidence>
<accession>A0ABU4WBM4</accession>
<keyword evidence="3" id="KW-0456">Lyase</keyword>
<dbReference type="InterPro" id="IPR004360">
    <property type="entry name" value="Glyas_Fos-R_dOase_dom"/>
</dbReference>
<name>A0ABU4WBM4_9FUSO</name>
<dbReference type="GO" id="GO:0016829">
    <property type="term" value="F:lyase activity"/>
    <property type="evidence" value="ECO:0007669"/>
    <property type="project" value="UniProtKB-KW"/>
</dbReference>
<dbReference type="EMBL" id="JAVIKH010000016">
    <property type="protein sequence ID" value="MDX8336942.1"/>
    <property type="molecule type" value="Genomic_DNA"/>
</dbReference>
<dbReference type="Pfam" id="PF00903">
    <property type="entry name" value="Glyoxalase"/>
    <property type="match status" value="1"/>
</dbReference>
<proteinExistence type="predicted"/>
<dbReference type="RefSeq" id="WP_320314296.1">
    <property type="nucleotide sequence ID" value="NZ_JAVIKH010000016.1"/>
</dbReference>
<sequence>MYPRNFSHIGISVPNLDEAVKFYREVMNWYVIMEPTLVKEEKETAIGVMCIDVFGEGWKEFKIAHLSTGDGIGIELFEFPQNDKQRNEFNPYPTGVFHFSVKDPNIEELTAKIVAAGGKQRMPIREYYPEEKPYRMVYCEDPFGNIIEIYTHSYEMHYGAGAYQHQLKD</sequence>
<dbReference type="InterPro" id="IPR037523">
    <property type="entry name" value="VOC_core"/>
</dbReference>
<dbReference type="PANTHER" id="PTHR43048:SF6">
    <property type="entry name" value="BLR8189 PROTEIN"/>
    <property type="match status" value="1"/>
</dbReference>
<keyword evidence="1" id="KW-0479">Metal-binding</keyword>
<dbReference type="CDD" id="cd16361">
    <property type="entry name" value="VOC_ShValD_like"/>
    <property type="match status" value="1"/>
</dbReference>
<gene>
    <name evidence="3" type="ORF">RFV38_10605</name>
</gene>
<organism evidence="3 4">
    <name type="scientific">Candidatus Cetobacterium colombiensis</name>
    <dbReference type="NCBI Taxonomy" id="3073100"/>
    <lineage>
        <taxon>Bacteria</taxon>
        <taxon>Fusobacteriati</taxon>
        <taxon>Fusobacteriota</taxon>
        <taxon>Fusobacteriia</taxon>
        <taxon>Fusobacteriales</taxon>
        <taxon>Fusobacteriaceae</taxon>
        <taxon>Cetobacterium</taxon>
    </lineage>
</organism>
<evidence type="ECO:0000259" key="2">
    <source>
        <dbReference type="PROSITE" id="PS51819"/>
    </source>
</evidence>
<dbReference type="PANTHER" id="PTHR43048">
    <property type="entry name" value="METHYLMALONYL-COA EPIMERASE"/>
    <property type="match status" value="1"/>
</dbReference>
<dbReference type="InterPro" id="IPR051785">
    <property type="entry name" value="MMCE/EMCE_epimerase"/>
</dbReference>
<feature type="domain" description="VOC" evidence="2">
    <location>
        <begin position="5"/>
        <end position="152"/>
    </location>
</feature>
<dbReference type="Gene3D" id="3.10.180.10">
    <property type="entry name" value="2,3-Dihydroxybiphenyl 1,2-Dioxygenase, domain 1"/>
    <property type="match status" value="1"/>
</dbReference>
<keyword evidence="4" id="KW-1185">Reference proteome</keyword>
<dbReference type="Proteomes" id="UP001279681">
    <property type="component" value="Unassembled WGS sequence"/>
</dbReference>
<dbReference type="InterPro" id="IPR029068">
    <property type="entry name" value="Glyas_Bleomycin-R_OHBP_Dase"/>
</dbReference>
<dbReference type="SUPFAM" id="SSF54593">
    <property type="entry name" value="Glyoxalase/Bleomycin resistance protein/Dihydroxybiphenyl dioxygenase"/>
    <property type="match status" value="1"/>
</dbReference>
<dbReference type="NCBIfam" id="TIGR03645">
    <property type="entry name" value="glyox_marine"/>
    <property type="match status" value="1"/>
</dbReference>
<dbReference type="InterPro" id="IPR019883">
    <property type="entry name" value="Lactoylglutathione_lyase"/>
</dbReference>
<comment type="caution">
    <text evidence="3">The sequence shown here is derived from an EMBL/GenBank/DDBJ whole genome shotgun (WGS) entry which is preliminary data.</text>
</comment>
<evidence type="ECO:0000313" key="4">
    <source>
        <dbReference type="Proteomes" id="UP001279681"/>
    </source>
</evidence>
<evidence type="ECO:0000313" key="3">
    <source>
        <dbReference type="EMBL" id="MDX8336942.1"/>
    </source>
</evidence>
<dbReference type="PROSITE" id="PS51819">
    <property type="entry name" value="VOC"/>
    <property type="match status" value="1"/>
</dbReference>
<protein>
    <submittedName>
        <fullName evidence="3">Lactoylglutathione lyase family protein</fullName>
    </submittedName>
</protein>
<reference evidence="4" key="1">
    <citation type="submission" date="2023-07" db="EMBL/GenBank/DDBJ databases">
        <authorList>
            <person name="Colorado M.A."/>
            <person name="Villamil L.M."/>
            <person name="Melo J.F."/>
            <person name="Rodriguez J.A."/>
            <person name="Ruiz R.Y."/>
        </authorList>
    </citation>
    <scope>NUCLEOTIDE SEQUENCE [LARGE SCALE GENOMIC DNA]</scope>
    <source>
        <strain evidence="4">C33</strain>
    </source>
</reference>